<comment type="caution">
    <text evidence="4">The sequence shown here is derived from an EMBL/GenBank/DDBJ whole genome shotgun (WGS) entry which is preliminary data.</text>
</comment>
<dbReference type="Pfam" id="PF03989">
    <property type="entry name" value="DNA_gyraseA_C"/>
    <property type="match status" value="5"/>
</dbReference>
<dbReference type="AlphaFoldDB" id="A0A0F3GNT3"/>
<protein>
    <submittedName>
        <fullName evidence="4">DNA gyrase subunit A</fullName>
    </submittedName>
</protein>
<dbReference type="SUPFAM" id="SSF101904">
    <property type="entry name" value="GyrA/ParC C-terminal domain-like"/>
    <property type="match status" value="1"/>
</dbReference>
<sequence length="294" mass="32229">MTSMETREEDYVQQLFIGSTHNHILFFSNFGRLYLLKIYQIPEAGRAAKGKAIVNLLQLQPGETIATALPIKGFDKGYLIMFTKKGIVKKTLLREFSNPRGKGVIAINIDEDDELMAVRYADGQSDVLIGTCLGHAIRFNEEDVRSTGRSSRGVKGIRLKKDDEVVSAEVVEDKTTLLNVTEFGFGKRSNLQDYPLQARGGQGVKSIKVTEKGGKVVGLIQVRDEDEIMVVTKSGKSIRTIAGAISVTGRNTQGVKLMDVGKDNMIMSIGKAAEKDRVEVGTPPFYSLPQGEGD</sequence>
<dbReference type="GO" id="GO:0003677">
    <property type="term" value="F:DNA binding"/>
    <property type="evidence" value="ECO:0007669"/>
    <property type="project" value="UniProtKB-KW"/>
</dbReference>
<dbReference type="GO" id="GO:0005524">
    <property type="term" value="F:ATP binding"/>
    <property type="evidence" value="ECO:0007669"/>
    <property type="project" value="InterPro"/>
</dbReference>
<dbReference type="Proteomes" id="UP000033423">
    <property type="component" value="Unassembled WGS sequence"/>
</dbReference>
<keyword evidence="5" id="KW-1185">Reference proteome</keyword>
<evidence type="ECO:0000256" key="2">
    <source>
        <dbReference type="ARBA" id="ARBA00023125"/>
    </source>
</evidence>
<organism evidence="4 5">
    <name type="scientific">Candidatus Magnetobacterium bavaricum</name>
    <dbReference type="NCBI Taxonomy" id="29290"/>
    <lineage>
        <taxon>Bacteria</taxon>
        <taxon>Pseudomonadati</taxon>
        <taxon>Nitrospirota</taxon>
        <taxon>Thermodesulfovibrionia</taxon>
        <taxon>Thermodesulfovibrionales</taxon>
        <taxon>Candidatus Magnetobacteriaceae</taxon>
        <taxon>Candidatus Magnetobacterium</taxon>
    </lineage>
</organism>
<dbReference type="GO" id="GO:0005737">
    <property type="term" value="C:cytoplasm"/>
    <property type="evidence" value="ECO:0007669"/>
    <property type="project" value="TreeGrafter"/>
</dbReference>
<keyword evidence="1" id="KW-0799">Topoisomerase</keyword>
<dbReference type="FunFam" id="2.120.10.90:FF:000005">
    <property type="entry name" value="DNA topoisomerase 4 subunit A"/>
    <property type="match status" value="1"/>
</dbReference>
<dbReference type="PANTHER" id="PTHR43493">
    <property type="entry name" value="DNA GYRASE/TOPOISOMERASE SUBUNIT A"/>
    <property type="match status" value="1"/>
</dbReference>
<evidence type="ECO:0000313" key="4">
    <source>
        <dbReference type="EMBL" id="KJU82328.1"/>
    </source>
</evidence>
<dbReference type="GO" id="GO:0009330">
    <property type="term" value="C:DNA topoisomerase type II (double strand cut, ATP-hydrolyzing) complex"/>
    <property type="evidence" value="ECO:0007669"/>
    <property type="project" value="TreeGrafter"/>
</dbReference>
<accession>A0A0F3GNT3</accession>
<dbReference type="Gene3D" id="2.120.10.90">
    <property type="entry name" value="DNA gyrase/topoisomerase IV, subunit A, C-terminal"/>
    <property type="match status" value="1"/>
</dbReference>
<dbReference type="GO" id="GO:0006265">
    <property type="term" value="P:DNA topological change"/>
    <property type="evidence" value="ECO:0007669"/>
    <property type="project" value="InterPro"/>
</dbReference>
<proteinExistence type="predicted"/>
<dbReference type="EMBL" id="LACI01002360">
    <property type="protein sequence ID" value="KJU82328.1"/>
    <property type="molecule type" value="Genomic_DNA"/>
</dbReference>
<dbReference type="InterPro" id="IPR035516">
    <property type="entry name" value="Gyrase/topoIV_suA_C"/>
</dbReference>
<evidence type="ECO:0000313" key="5">
    <source>
        <dbReference type="Proteomes" id="UP000033423"/>
    </source>
</evidence>
<dbReference type="InterPro" id="IPR006691">
    <property type="entry name" value="GyrA/parC_rep"/>
</dbReference>
<name>A0A0F3GNT3_9BACT</name>
<dbReference type="InterPro" id="IPR050220">
    <property type="entry name" value="Type_II_DNA_Topoisomerases"/>
</dbReference>
<evidence type="ECO:0000256" key="3">
    <source>
        <dbReference type="ARBA" id="ARBA00023235"/>
    </source>
</evidence>
<keyword evidence="2" id="KW-0238">DNA-binding</keyword>
<keyword evidence="3" id="KW-0413">Isomerase</keyword>
<evidence type="ECO:0000256" key="1">
    <source>
        <dbReference type="ARBA" id="ARBA00023029"/>
    </source>
</evidence>
<gene>
    <name evidence="4" type="ORF">MBAV_005485</name>
</gene>
<dbReference type="PATRIC" id="fig|29290.4.peg.7259"/>
<dbReference type="PANTHER" id="PTHR43493:SF5">
    <property type="entry name" value="DNA GYRASE SUBUNIT A, CHLOROPLASTIC_MITOCHONDRIAL"/>
    <property type="match status" value="1"/>
</dbReference>
<reference evidence="4 5" key="1">
    <citation type="submission" date="2015-02" db="EMBL/GenBank/DDBJ databases">
        <title>Single-cell genomics of uncultivated deep-branching MTB reveals a conserved set of magnetosome genes.</title>
        <authorList>
            <person name="Kolinko S."/>
            <person name="Richter M."/>
            <person name="Glockner F.O."/>
            <person name="Brachmann A."/>
            <person name="Schuler D."/>
        </authorList>
    </citation>
    <scope>NUCLEOTIDE SEQUENCE [LARGE SCALE GENOMIC DNA]</scope>
    <source>
        <strain evidence="4">TM-1</strain>
    </source>
</reference>
<dbReference type="GO" id="GO:0003918">
    <property type="term" value="F:DNA topoisomerase type II (double strand cut, ATP-hydrolyzing) activity"/>
    <property type="evidence" value="ECO:0007669"/>
    <property type="project" value="TreeGrafter"/>
</dbReference>